<feature type="compositionally biased region" description="Basic residues" evidence="1">
    <location>
        <begin position="31"/>
        <end position="43"/>
    </location>
</feature>
<gene>
    <name evidence="3" type="ORF">CTM94_15270</name>
</gene>
<reference evidence="3 4" key="1">
    <citation type="submission" date="2018-01" db="EMBL/GenBank/DDBJ databases">
        <title>Whole genome sequencing of Histamine producing bacteria.</title>
        <authorList>
            <person name="Butler K."/>
        </authorList>
    </citation>
    <scope>NUCLEOTIDE SEQUENCE [LARGE SCALE GENOMIC DNA]</scope>
    <source>
        <strain evidence="3 4">ATCC 25521</strain>
    </source>
</reference>
<dbReference type="SMART" id="SM00287">
    <property type="entry name" value="SH3b"/>
    <property type="match status" value="1"/>
</dbReference>
<proteinExistence type="predicted"/>
<accession>A0ABX5GDB1</accession>
<evidence type="ECO:0000256" key="1">
    <source>
        <dbReference type="SAM" id="MobiDB-lite"/>
    </source>
</evidence>
<sequence>MNNERRKAFGFIGVFFTLMLGLAPLEAEARRGRRRSSTRRRRYSTSYSSSYRSVSNNNYRSTNSRRHSSIKAYVVTASSLNVRSEPKPDSKVLGKVVRGQKLSVLSSDNALFYKINFNDQIGYVSKKYVRYQ</sequence>
<dbReference type="InterPro" id="IPR003646">
    <property type="entry name" value="SH3-like_bac-type"/>
</dbReference>
<feature type="region of interest" description="Disordered" evidence="1">
    <location>
        <begin position="29"/>
        <end position="65"/>
    </location>
</feature>
<feature type="compositionally biased region" description="Low complexity" evidence="1">
    <location>
        <begin position="44"/>
        <end position="62"/>
    </location>
</feature>
<feature type="domain" description="SH3b" evidence="2">
    <location>
        <begin position="70"/>
        <end position="132"/>
    </location>
</feature>
<name>A0ABX5GDB1_PHOLE</name>
<evidence type="ECO:0000313" key="3">
    <source>
        <dbReference type="EMBL" id="PSV79838.1"/>
    </source>
</evidence>
<organism evidence="3 4">
    <name type="scientific">Photobacterium leiognathi</name>
    <dbReference type="NCBI Taxonomy" id="553611"/>
    <lineage>
        <taxon>Bacteria</taxon>
        <taxon>Pseudomonadati</taxon>
        <taxon>Pseudomonadota</taxon>
        <taxon>Gammaproteobacteria</taxon>
        <taxon>Vibrionales</taxon>
        <taxon>Vibrionaceae</taxon>
        <taxon>Photobacterium</taxon>
    </lineage>
</organism>
<comment type="caution">
    <text evidence="3">The sequence shown here is derived from an EMBL/GenBank/DDBJ whole genome shotgun (WGS) entry which is preliminary data.</text>
</comment>
<dbReference type="Proteomes" id="UP000241566">
    <property type="component" value="Unassembled WGS sequence"/>
</dbReference>
<dbReference type="RefSeq" id="WP_080892224.1">
    <property type="nucleotide sequence ID" value="NZ_CP131601.1"/>
</dbReference>
<evidence type="ECO:0000259" key="2">
    <source>
        <dbReference type="PROSITE" id="PS51781"/>
    </source>
</evidence>
<dbReference type="Pfam" id="PF08239">
    <property type="entry name" value="SH3_3"/>
    <property type="match status" value="1"/>
</dbReference>
<dbReference type="PANTHER" id="PTHR34408:SF2">
    <property type="entry name" value="CELL WALL-BINDING PROTEIN YWSB"/>
    <property type="match status" value="1"/>
</dbReference>
<protein>
    <submittedName>
        <fullName evidence="3">SH3 domain-containing protein</fullName>
    </submittedName>
</protein>
<evidence type="ECO:0000313" key="4">
    <source>
        <dbReference type="Proteomes" id="UP000241566"/>
    </source>
</evidence>
<dbReference type="InterPro" id="IPR052354">
    <property type="entry name" value="Cell_Wall_Dynamics_Protein"/>
</dbReference>
<dbReference type="EMBL" id="PYOI01000024">
    <property type="protein sequence ID" value="PSV79838.1"/>
    <property type="molecule type" value="Genomic_DNA"/>
</dbReference>
<keyword evidence="4" id="KW-1185">Reference proteome</keyword>
<dbReference type="Gene3D" id="2.30.30.40">
    <property type="entry name" value="SH3 Domains"/>
    <property type="match status" value="1"/>
</dbReference>
<dbReference type="PANTHER" id="PTHR34408">
    <property type="entry name" value="FAMILY PROTEIN, PUTATIVE-RELATED"/>
    <property type="match status" value="1"/>
</dbReference>
<dbReference type="PROSITE" id="PS51781">
    <property type="entry name" value="SH3B"/>
    <property type="match status" value="1"/>
</dbReference>